<protein>
    <submittedName>
        <fullName evidence="1">Uncharacterized protein</fullName>
    </submittedName>
</protein>
<proteinExistence type="predicted"/>
<dbReference type="AlphaFoldDB" id="A0A6C0HTD8"/>
<evidence type="ECO:0000313" key="1">
    <source>
        <dbReference type="EMBL" id="QHT83405.1"/>
    </source>
</evidence>
<accession>A0A6C0HTD8</accession>
<dbReference type="EMBL" id="MN740008">
    <property type="protein sequence ID" value="QHT83405.1"/>
    <property type="molecule type" value="Genomic_DNA"/>
</dbReference>
<reference evidence="1" key="1">
    <citation type="journal article" date="2020" name="Nature">
        <title>Giant virus diversity and host interactions through global metagenomics.</title>
        <authorList>
            <person name="Schulz F."/>
            <person name="Roux S."/>
            <person name="Paez-Espino D."/>
            <person name="Jungbluth S."/>
            <person name="Walsh D.A."/>
            <person name="Denef V.J."/>
            <person name="McMahon K.D."/>
            <person name="Konstantinidis K.T."/>
            <person name="Eloe-Fadrosh E.A."/>
            <person name="Kyrpides N.C."/>
            <person name="Woyke T."/>
        </authorList>
    </citation>
    <scope>NUCLEOTIDE SEQUENCE</scope>
    <source>
        <strain evidence="1">GVMAG-M-3300023184-167</strain>
    </source>
</reference>
<name>A0A6C0HTD8_9ZZZZ</name>
<organism evidence="1">
    <name type="scientific">viral metagenome</name>
    <dbReference type="NCBI Taxonomy" id="1070528"/>
    <lineage>
        <taxon>unclassified sequences</taxon>
        <taxon>metagenomes</taxon>
        <taxon>organismal metagenomes</taxon>
    </lineage>
</organism>
<sequence>MHKYKTMSVRFSYHNSPSLVEMDLMIPDKPTAGPHKLKRQTNDWTNYFGDYPSACAEIINGRFKGTHVLEVPVNSKALLLHPTRKEVKEVQCEVRDKVEIVYSQLELFAENGTIEWKKQIGGAEIRYRDETATLHFKLCEETSMFHVVIDASENFASFIYCLRMIFITPGFFETFDFELTQEDVDRASIITRERCIVPPKEENPEWMTDENADWNP</sequence>